<accession>V6YZ52</accession>
<evidence type="ECO:0008006" key="3">
    <source>
        <dbReference type="Google" id="ProtNLM"/>
    </source>
</evidence>
<name>V6YZ52_STRAG</name>
<sequence length="48" mass="5509">MELDEGMIYFKNNGIIKMVGIPRHGTVRLKIQDGVIVFCEKTTNQKIE</sequence>
<organism evidence="1 2">
    <name type="scientific">Streptococcus agalactiae LMG 14747</name>
    <dbReference type="NCBI Taxonomy" id="1154860"/>
    <lineage>
        <taxon>Bacteria</taxon>
        <taxon>Bacillati</taxon>
        <taxon>Bacillota</taxon>
        <taxon>Bacilli</taxon>
        <taxon>Lactobacillales</taxon>
        <taxon>Streptococcaceae</taxon>
        <taxon>Streptococcus</taxon>
    </lineage>
</organism>
<proteinExistence type="predicted"/>
<comment type="caution">
    <text evidence="1">The sequence shown here is derived from an EMBL/GenBank/DDBJ whole genome shotgun (WGS) entry which is preliminary data.</text>
</comment>
<evidence type="ECO:0000313" key="2">
    <source>
        <dbReference type="Proteomes" id="UP000018482"/>
    </source>
</evidence>
<dbReference type="Pfam" id="PF10055">
    <property type="entry name" value="DUF2292"/>
    <property type="match status" value="1"/>
</dbReference>
<dbReference type="Proteomes" id="UP000018482">
    <property type="component" value="Unassembled WGS sequence"/>
</dbReference>
<reference evidence="1 2" key="1">
    <citation type="submission" date="2013-05" db="EMBL/GenBank/DDBJ databases">
        <authorList>
            <person name="Richards V.P."/>
            <person name="Durkin S.A.S."/>
            <person name="Kim M."/>
            <person name="Pavinski Bitar P.D."/>
            <person name="Stanhope M.J."/>
            <person name="Town C.D."/>
            <person name="Venter J.C."/>
        </authorList>
    </citation>
    <scope>NUCLEOTIDE SEQUENCE [LARGE SCALE GENOMIC DNA]</scope>
    <source>
        <strain evidence="1 2">LMG 14747</strain>
    </source>
</reference>
<dbReference type="AlphaFoldDB" id="V6YZ52"/>
<gene>
    <name evidence="1" type="ORF">SAG0136_00620</name>
</gene>
<protein>
    <recommendedName>
        <fullName evidence="3">DUF2292 domain-containing protein</fullName>
    </recommendedName>
</protein>
<dbReference type="EMBL" id="ANQC01000008">
    <property type="protein sequence ID" value="ESV53788.1"/>
    <property type="molecule type" value="Genomic_DNA"/>
</dbReference>
<evidence type="ECO:0000313" key="1">
    <source>
        <dbReference type="EMBL" id="ESV53788.1"/>
    </source>
</evidence>
<dbReference type="InterPro" id="IPR018743">
    <property type="entry name" value="DUF2292"/>
</dbReference>